<keyword evidence="6" id="KW-1005">Bacterial flagellum biogenesis</keyword>
<evidence type="ECO:0000256" key="5">
    <source>
        <dbReference type="ARBA" id="ARBA00022490"/>
    </source>
</evidence>
<dbReference type="GO" id="GO:0009288">
    <property type="term" value="C:bacterial-type flagellum"/>
    <property type="evidence" value="ECO:0007669"/>
    <property type="project" value="InterPro"/>
</dbReference>
<evidence type="ECO:0000259" key="9">
    <source>
        <dbReference type="Pfam" id="PF02108"/>
    </source>
</evidence>
<name>A0A3B0W8C8_9ZZZZ</name>
<dbReference type="GO" id="GO:0071973">
    <property type="term" value="P:bacterial-type flagellum-dependent cell motility"/>
    <property type="evidence" value="ECO:0007669"/>
    <property type="project" value="InterPro"/>
</dbReference>
<dbReference type="AlphaFoldDB" id="A0A3B0W8C8"/>
<feature type="domain" description="Flagellar assembly protein FliH/Type III secretion system HrpE" evidence="9">
    <location>
        <begin position="74"/>
        <end position="199"/>
    </location>
</feature>
<dbReference type="GO" id="GO:0005829">
    <property type="term" value="C:cytosol"/>
    <property type="evidence" value="ECO:0007669"/>
    <property type="project" value="TreeGrafter"/>
</dbReference>
<dbReference type="GO" id="GO:0015031">
    <property type="term" value="P:protein transport"/>
    <property type="evidence" value="ECO:0007669"/>
    <property type="project" value="UniProtKB-KW"/>
</dbReference>
<dbReference type="PANTHER" id="PTHR34982">
    <property type="entry name" value="YOP PROTEINS TRANSLOCATION PROTEIN L"/>
    <property type="match status" value="1"/>
</dbReference>
<dbReference type="EMBL" id="UOFE01000024">
    <property type="protein sequence ID" value="VAW52178.1"/>
    <property type="molecule type" value="Genomic_DNA"/>
</dbReference>
<evidence type="ECO:0000256" key="7">
    <source>
        <dbReference type="ARBA" id="ARBA00022927"/>
    </source>
</evidence>
<dbReference type="InterPro" id="IPR000563">
    <property type="entry name" value="Flag_FliH"/>
</dbReference>
<proteinExistence type="inferred from homology"/>
<dbReference type="GO" id="GO:0044781">
    <property type="term" value="P:bacterial-type flagellum organization"/>
    <property type="evidence" value="ECO:0007669"/>
    <property type="project" value="UniProtKB-KW"/>
</dbReference>
<dbReference type="PANTHER" id="PTHR34982:SF1">
    <property type="entry name" value="FLAGELLAR ASSEMBLY PROTEIN FLIH"/>
    <property type="match status" value="1"/>
</dbReference>
<evidence type="ECO:0000256" key="3">
    <source>
        <dbReference type="ARBA" id="ARBA00006602"/>
    </source>
</evidence>
<evidence type="ECO:0000313" key="10">
    <source>
        <dbReference type="EMBL" id="VAW52178.1"/>
    </source>
</evidence>
<sequence length="214" mass="24439">MSKIINCKERKDCQPWRAPVLNISEEDVFDYKLSDAEKNTHNTQQQKIRQQAYEKSYAKGYMEGLEKGQKEIREQTQYLQSLMATLAMPLPDLDEQLVNEMVQLCMLVVKQLVRRELKTSPGEVVAVIKEALNSLPDVTGDVTLELHPEDSELIRSSMLQPGNEAHWRIVEDPLLTRGGCRVKTNTSRIDATVENRLNSVIANIMGGEREQDQR</sequence>
<evidence type="ECO:0000256" key="2">
    <source>
        <dbReference type="ARBA" id="ARBA00004496"/>
    </source>
</evidence>
<evidence type="ECO:0000256" key="8">
    <source>
        <dbReference type="ARBA" id="ARBA00023225"/>
    </source>
</evidence>
<dbReference type="GO" id="GO:0003774">
    <property type="term" value="F:cytoskeletal motor activity"/>
    <property type="evidence" value="ECO:0007669"/>
    <property type="project" value="InterPro"/>
</dbReference>
<dbReference type="PRINTS" id="PR01003">
    <property type="entry name" value="FLGFLIH"/>
</dbReference>
<evidence type="ECO:0000256" key="1">
    <source>
        <dbReference type="ARBA" id="ARBA00003041"/>
    </source>
</evidence>
<gene>
    <name evidence="10" type="ORF">MNBD_GAMMA05-691</name>
</gene>
<dbReference type="Pfam" id="PF02108">
    <property type="entry name" value="FliH"/>
    <property type="match status" value="1"/>
</dbReference>
<comment type="function">
    <text evidence="1">Needed for flagellar regrowth and assembly.</text>
</comment>
<keyword evidence="7" id="KW-0653">Protein transport</keyword>
<keyword evidence="4" id="KW-0813">Transport</keyword>
<reference evidence="10" key="1">
    <citation type="submission" date="2018-06" db="EMBL/GenBank/DDBJ databases">
        <authorList>
            <person name="Zhirakovskaya E."/>
        </authorList>
    </citation>
    <scope>NUCLEOTIDE SEQUENCE</scope>
</reference>
<keyword evidence="8" id="KW-1006">Bacterial flagellum protein export</keyword>
<organism evidence="10">
    <name type="scientific">hydrothermal vent metagenome</name>
    <dbReference type="NCBI Taxonomy" id="652676"/>
    <lineage>
        <taxon>unclassified sequences</taxon>
        <taxon>metagenomes</taxon>
        <taxon>ecological metagenomes</taxon>
    </lineage>
</organism>
<evidence type="ECO:0000256" key="6">
    <source>
        <dbReference type="ARBA" id="ARBA00022795"/>
    </source>
</evidence>
<dbReference type="InterPro" id="IPR051472">
    <property type="entry name" value="T3SS_Stator/FliH"/>
</dbReference>
<comment type="similarity">
    <text evidence="3">Belongs to the FliH family.</text>
</comment>
<protein>
    <recommendedName>
        <fullName evidence="9">Flagellar assembly protein FliH/Type III secretion system HrpE domain-containing protein</fullName>
    </recommendedName>
</protein>
<evidence type="ECO:0000256" key="4">
    <source>
        <dbReference type="ARBA" id="ARBA00022448"/>
    </source>
</evidence>
<comment type="subcellular location">
    <subcellularLocation>
        <location evidence="2">Cytoplasm</location>
    </subcellularLocation>
</comment>
<keyword evidence="5" id="KW-0963">Cytoplasm</keyword>
<accession>A0A3B0W8C8</accession>
<dbReference type="InterPro" id="IPR018035">
    <property type="entry name" value="Flagellar_FliH/T3SS_HrpE"/>
</dbReference>